<keyword evidence="1" id="KW-0812">Transmembrane</keyword>
<keyword evidence="3" id="KW-1185">Reference proteome</keyword>
<dbReference type="Proteomes" id="UP001188597">
    <property type="component" value="Unassembled WGS sequence"/>
</dbReference>
<keyword evidence="1" id="KW-0472">Membrane</keyword>
<dbReference type="AlphaFoldDB" id="A0AA89BG31"/>
<evidence type="ECO:0000313" key="2">
    <source>
        <dbReference type="EMBL" id="KAK3040995.1"/>
    </source>
</evidence>
<protein>
    <submittedName>
        <fullName evidence="2">Uncharacterized protein</fullName>
    </submittedName>
</protein>
<sequence>MEEAEAETTPSPGNLSRKVIDIAAGEAHTLALAVFMPGEEEHSAGSAPVRSPTSYFRFELISALQMVMKKSGSRRLLGFLLVLTTALLLQMTDRFGPGVTISVSFIRKF</sequence>
<comment type="caution">
    <text evidence="2">The sequence shown here is derived from an EMBL/GenBank/DDBJ whole genome shotgun (WGS) entry which is preliminary data.</text>
</comment>
<organism evidence="2 3">
    <name type="scientific">Escallonia herrerae</name>
    <dbReference type="NCBI Taxonomy" id="1293975"/>
    <lineage>
        <taxon>Eukaryota</taxon>
        <taxon>Viridiplantae</taxon>
        <taxon>Streptophyta</taxon>
        <taxon>Embryophyta</taxon>
        <taxon>Tracheophyta</taxon>
        <taxon>Spermatophyta</taxon>
        <taxon>Magnoliopsida</taxon>
        <taxon>eudicotyledons</taxon>
        <taxon>Gunneridae</taxon>
        <taxon>Pentapetalae</taxon>
        <taxon>asterids</taxon>
        <taxon>campanulids</taxon>
        <taxon>Escalloniales</taxon>
        <taxon>Escalloniaceae</taxon>
        <taxon>Escallonia</taxon>
    </lineage>
</organism>
<accession>A0AA89BG31</accession>
<reference evidence="2" key="1">
    <citation type="submission" date="2022-12" db="EMBL/GenBank/DDBJ databases">
        <title>Draft genome assemblies for two species of Escallonia (Escalloniales).</title>
        <authorList>
            <person name="Chanderbali A."/>
            <person name="Dervinis C."/>
            <person name="Anghel I."/>
            <person name="Soltis D."/>
            <person name="Soltis P."/>
            <person name="Zapata F."/>
        </authorList>
    </citation>
    <scope>NUCLEOTIDE SEQUENCE</scope>
    <source>
        <strain evidence="2">UCBG64.0493</strain>
        <tissue evidence="2">Leaf</tissue>
    </source>
</reference>
<gene>
    <name evidence="2" type="ORF">RJ639_029105</name>
</gene>
<evidence type="ECO:0000313" key="3">
    <source>
        <dbReference type="Proteomes" id="UP001188597"/>
    </source>
</evidence>
<dbReference type="EMBL" id="JAVXUP010000044">
    <property type="protein sequence ID" value="KAK3040995.1"/>
    <property type="molecule type" value="Genomic_DNA"/>
</dbReference>
<feature type="transmembrane region" description="Helical" evidence="1">
    <location>
        <begin position="76"/>
        <end position="92"/>
    </location>
</feature>
<name>A0AA89BG31_9ASTE</name>
<keyword evidence="1" id="KW-1133">Transmembrane helix</keyword>
<proteinExistence type="predicted"/>
<evidence type="ECO:0000256" key="1">
    <source>
        <dbReference type="SAM" id="Phobius"/>
    </source>
</evidence>